<reference evidence="1" key="1">
    <citation type="journal article" date="2015" name="Nature">
        <title>Complex archaea that bridge the gap between prokaryotes and eukaryotes.</title>
        <authorList>
            <person name="Spang A."/>
            <person name="Saw J.H."/>
            <person name="Jorgensen S.L."/>
            <person name="Zaremba-Niedzwiedzka K."/>
            <person name="Martijn J."/>
            <person name="Lind A.E."/>
            <person name="van Eijk R."/>
            <person name="Schleper C."/>
            <person name="Guy L."/>
            <person name="Ettema T.J."/>
        </authorList>
    </citation>
    <scope>NUCLEOTIDE SEQUENCE</scope>
</reference>
<gene>
    <name evidence="1" type="ORF">LCGC14_1174670</name>
</gene>
<organism evidence="1">
    <name type="scientific">marine sediment metagenome</name>
    <dbReference type="NCBI Taxonomy" id="412755"/>
    <lineage>
        <taxon>unclassified sequences</taxon>
        <taxon>metagenomes</taxon>
        <taxon>ecological metagenomes</taxon>
    </lineage>
</organism>
<evidence type="ECO:0000313" key="1">
    <source>
        <dbReference type="EMBL" id="KKM96786.1"/>
    </source>
</evidence>
<accession>A0A0F9MBX3</accession>
<dbReference type="AlphaFoldDB" id="A0A0F9MBX3"/>
<sequence>FLKRPVILVEDKIFIGNSKKTVAAAKEAIHS</sequence>
<proteinExistence type="predicted"/>
<evidence type="ECO:0008006" key="2">
    <source>
        <dbReference type="Google" id="ProtNLM"/>
    </source>
</evidence>
<protein>
    <recommendedName>
        <fullName evidence="2">Arsenate reductase</fullName>
    </recommendedName>
</protein>
<dbReference type="EMBL" id="LAZR01005835">
    <property type="protein sequence ID" value="KKM96786.1"/>
    <property type="molecule type" value="Genomic_DNA"/>
</dbReference>
<comment type="caution">
    <text evidence="1">The sequence shown here is derived from an EMBL/GenBank/DDBJ whole genome shotgun (WGS) entry which is preliminary data.</text>
</comment>
<name>A0A0F9MBX3_9ZZZZ</name>
<feature type="non-terminal residue" evidence="1">
    <location>
        <position position="1"/>
    </location>
</feature>